<feature type="region of interest" description="Disordered" evidence="1">
    <location>
        <begin position="210"/>
        <end position="245"/>
    </location>
</feature>
<dbReference type="Proteomes" id="UP000053593">
    <property type="component" value="Unassembled WGS sequence"/>
</dbReference>
<dbReference type="AlphaFoldDB" id="A0A0D0C727"/>
<name>A0A0D0C727_9AGAR</name>
<organism evidence="2 3">
    <name type="scientific">Collybiopsis luxurians FD-317 M1</name>
    <dbReference type="NCBI Taxonomy" id="944289"/>
    <lineage>
        <taxon>Eukaryota</taxon>
        <taxon>Fungi</taxon>
        <taxon>Dikarya</taxon>
        <taxon>Basidiomycota</taxon>
        <taxon>Agaricomycotina</taxon>
        <taxon>Agaricomycetes</taxon>
        <taxon>Agaricomycetidae</taxon>
        <taxon>Agaricales</taxon>
        <taxon>Marasmiineae</taxon>
        <taxon>Omphalotaceae</taxon>
        <taxon>Collybiopsis</taxon>
        <taxon>Collybiopsis luxurians</taxon>
    </lineage>
</organism>
<evidence type="ECO:0000313" key="2">
    <source>
        <dbReference type="EMBL" id="KIK63966.1"/>
    </source>
</evidence>
<dbReference type="EMBL" id="KN834762">
    <property type="protein sequence ID" value="KIK63966.1"/>
    <property type="molecule type" value="Genomic_DNA"/>
</dbReference>
<dbReference type="OrthoDB" id="3515175at2759"/>
<reference evidence="2 3" key="1">
    <citation type="submission" date="2014-04" db="EMBL/GenBank/DDBJ databases">
        <title>Evolutionary Origins and Diversification of the Mycorrhizal Mutualists.</title>
        <authorList>
            <consortium name="DOE Joint Genome Institute"/>
            <consortium name="Mycorrhizal Genomics Consortium"/>
            <person name="Kohler A."/>
            <person name="Kuo A."/>
            <person name="Nagy L.G."/>
            <person name="Floudas D."/>
            <person name="Copeland A."/>
            <person name="Barry K.W."/>
            <person name="Cichocki N."/>
            <person name="Veneault-Fourrey C."/>
            <person name="LaButti K."/>
            <person name="Lindquist E.A."/>
            <person name="Lipzen A."/>
            <person name="Lundell T."/>
            <person name="Morin E."/>
            <person name="Murat C."/>
            <person name="Riley R."/>
            <person name="Ohm R."/>
            <person name="Sun H."/>
            <person name="Tunlid A."/>
            <person name="Henrissat B."/>
            <person name="Grigoriev I.V."/>
            <person name="Hibbett D.S."/>
            <person name="Martin F."/>
        </authorList>
    </citation>
    <scope>NUCLEOTIDE SEQUENCE [LARGE SCALE GENOMIC DNA]</scope>
    <source>
        <strain evidence="2 3">FD-317 M1</strain>
    </source>
</reference>
<feature type="compositionally biased region" description="Polar residues" evidence="1">
    <location>
        <begin position="633"/>
        <end position="643"/>
    </location>
</feature>
<evidence type="ECO:0000256" key="1">
    <source>
        <dbReference type="SAM" id="MobiDB-lite"/>
    </source>
</evidence>
<sequence>MGQRHQAFIIARIVPHGSTDGKAYYRCLGALHHQWCYGSLPLRAANRFFELVKNPVNASIIRGELKSLHGKYGRYGQKPDLNAVPCPYSVFLLTCAFKIDFERSYVSGGPLQHGLLPANMGCWDGDNNDGLTILDITDPVNPSYAFCLGPETDADLGDEPCTAEDYLRAYFPDLGPASEDSADDATMLELVAKFDSLPFLTEEKLAEAWPDEFGSSKSPEGRRPAARKSVPKPLPDNPPSSGTIVPPLTDLVIEAAVARNLEYGTAEEMEHLVPSRTVEIKQVLRTHNPFPDNGLALLVSVLGEELKHTSGTLDLTGFSLSPDQLTSIVSELKNIRIVVLSQSPEVKIDHVRALLVAKPEIDRLELLDTGITEKALFSLLQEHAELFKRVSDIVHPYLCSLRRHLNPGSFHVFASQAESFIRFNESPGLMQAIPAWTPAKIVQNILEFLTILIDDKSQTSDNTQSILIPAALSAGLRKPGTPWKDASLPMLASSFGRLHLGGWLFLFKQKNAMMASMGRGSSESKYAFAKVLEHGVQAYDIKGFLDEMEKEGRGPLPGATIVQEFKNLVNSKGGSKAKKGSSEEDQPQALSDIMRALMGGLNMSDESSPDLEPKTSLFDSKEASKYVTELVRSATQKKNTSATKGPPMTL</sequence>
<gene>
    <name evidence="2" type="ORF">GYMLUDRAFT_40180</name>
</gene>
<accession>A0A0D0C727</accession>
<dbReference type="HOGENOM" id="CLU_017203_0_0_1"/>
<proteinExistence type="predicted"/>
<feature type="region of interest" description="Disordered" evidence="1">
    <location>
        <begin position="599"/>
        <end position="619"/>
    </location>
</feature>
<evidence type="ECO:0000313" key="3">
    <source>
        <dbReference type="Proteomes" id="UP000053593"/>
    </source>
</evidence>
<feature type="region of interest" description="Disordered" evidence="1">
    <location>
        <begin position="631"/>
        <end position="650"/>
    </location>
</feature>
<keyword evidence="3" id="KW-1185">Reference proteome</keyword>
<protein>
    <submittedName>
        <fullName evidence="2">Uncharacterized protein</fullName>
    </submittedName>
</protein>